<keyword evidence="1" id="KW-0472">Membrane</keyword>
<organism evidence="3 4">
    <name type="scientific">Dermatophagoides pteronyssinus</name>
    <name type="common">European house dust mite</name>
    <dbReference type="NCBI Taxonomy" id="6956"/>
    <lineage>
        <taxon>Eukaryota</taxon>
        <taxon>Metazoa</taxon>
        <taxon>Ecdysozoa</taxon>
        <taxon>Arthropoda</taxon>
        <taxon>Chelicerata</taxon>
        <taxon>Arachnida</taxon>
        <taxon>Acari</taxon>
        <taxon>Acariformes</taxon>
        <taxon>Sarcoptiformes</taxon>
        <taxon>Astigmata</taxon>
        <taxon>Psoroptidia</taxon>
        <taxon>Analgoidea</taxon>
        <taxon>Pyroglyphidae</taxon>
        <taxon>Dermatophagoidinae</taxon>
        <taxon>Dermatophagoides</taxon>
    </lineage>
</organism>
<evidence type="ECO:0000313" key="4">
    <source>
        <dbReference type="Proteomes" id="UP000887458"/>
    </source>
</evidence>
<keyword evidence="1" id="KW-1133">Transmembrane helix</keyword>
<evidence type="ECO:0000256" key="1">
    <source>
        <dbReference type="SAM" id="Phobius"/>
    </source>
</evidence>
<dbReference type="EMBL" id="NJHN03000061">
    <property type="protein sequence ID" value="KAH9419021.1"/>
    <property type="molecule type" value="Genomic_DNA"/>
</dbReference>
<feature type="transmembrane region" description="Helical" evidence="1">
    <location>
        <begin position="363"/>
        <end position="386"/>
    </location>
</feature>
<comment type="caution">
    <text evidence="3">The sequence shown here is derived from an EMBL/GenBank/DDBJ whole genome shotgun (WGS) entry which is preliminary data.</text>
</comment>
<reference evidence="3 4" key="2">
    <citation type="journal article" date="2022" name="Mol. Biol. Evol.">
        <title>Comparative Genomics Reveals Insights into the Divergent Evolution of Astigmatic Mites and Household Pest Adaptations.</title>
        <authorList>
            <person name="Xiong Q."/>
            <person name="Wan A.T."/>
            <person name="Liu X."/>
            <person name="Fung C.S."/>
            <person name="Xiao X."/>
            <person name="Malainual N."/>
            <person name="Hou J."/>
            <person name="Wang L."/>
            <person name="Wang M."/>
            <person name="Yang K.Y."/>
            <person name="Cui Y."/>
            <person name="Leung E.L."/>
            <person name="Nong W."/>
            <person name="Shin S.K."/>
            <person name="Au S.W."/>
            <person name="Jeong K.Y."/>
            <person name="Chew F.T."/>
            <person name="Hui J.H."/>
            <person name="Leung T.F."/>
            <person name="Tungtrongchitr A."/>
            <person name="Zhong N."/>
            <person name="Liu Z."/>
            <person name="Tsui S.K."/>
        </authorList>
    </citation>
    <scope>NUCLEOTIDE SEQUENCE [LARGE SCALE GENOMIC DNA]</scope>
    <source>
        <strain evidence="3">Derp</strain>
    </source>
</reference>
<reference evidence="3 4" key="1">
    <citation type="journal article" date="2018" name="J. Allergy Clin. Immunol.">
        <title>High-quality assembly of Dermatophagoides pteronyssinus genome and transcriptome reveals a wide range of novel allergens.</title>
        <authorList>
            <person name="Liu X.Y."/>
            <person name="Yang K.Y."/>
            <person name="Wang M.Q."/>
            <person name="Kwok J.S."/>
            <person name="Zeng X."/>
            <person name="Yang Z."/>
            <person name="Xiao X.J."/>
            <person name="Lau C.P."/>
            <person name="Li Y."/>
            <person name="Huang Z.M."/>
            <person name="Ba J.G."/>
            <person name="Yim A.K."/>
            <person name="Ouyang C.Y."/>
            <person name="Ngai S.M."/>
            <person name="Chan T.F."/>
            <person name="Leung E.L."/>
            <person name="Liu L."/>
            <person name="Liu Z.G."/>
            <person name="Tsui S.K."/>
        </authorList>
    </citation>
    <scope>NUCLEOTIDE SEQUENCE [LARGE SCALE GENOMIC DNA]</scope>
    <source>
        <strain evidence="3">Derp</strain>
    </source>
</reference>
<accession>A0ABQ8J9I5</accession>
<protein>
    <submittedName>
        <fullName evidence="3">Uncharacterized protein</fullName>
    </submittedName>
</protein>
<gene>
    <name evidence="3" type="ORF">DERP_011116</name>
</gene>
<feature type="chain" id="PRO_5046025401" evidence="2">
    <location>
        <begin position="21"/>
        <end position="406"/>
    </location>
</feature>
<keyword evidence="4" id="KW-1185">Reference proteome</keyword>
<keyword evidence="1" id="KW-0812">Transmembrane</keyword>
<evidence type="ECO:0000256" key="2">
    <source>
        <dbReference type="SAM" id="SignalP"/>
    </source>
</evidence>
<proteinExistence type="predicted"/>
<sequence length="406" mass="47658">MIPSLTLLLMVTISIVSTSGLHHRIKKRSSSLSVDEFCQQTTFDNMFVFDRIQYYHHIDRFWYSVYDEVLNKYYDDDDDHSKDDDDDDTDDDYEYFNHSSPLLDSRIQQLYYGSLGRSIFHSQANFYTKGFSGFMFFENMGKIFLHGEFVLMSRSLVNGKFVFIIGHKDLKTGHYHVDYRSIDQNANNNNNNDTMKTQPKNLVILIEWILPNTKLATDLTMYLDCQTKLLFSIMHTSKEYSTQPSAAYIIEKYDLNLPTINEIINSKKIIMGFFDTKIIIGNFYQMELNKMQSKVLTIENDHQYGVHSLRPKAIPLGINDQYKKMSDVMVFVFNCGQKHDHKMIDKSKLSSPISSSELNRYSYYINFFLGALNFTLLSTACMIPYFGRTRRKKQKQQRPRLIRYSM</sequence>
<keyword evidence="2" id="KW-0732">Signal</keyword>
<dbReference type="Proteomes" id="UP000887458">
    <property type="component" value="Unassembled WGS sequence"/>
</dbReference>
<evidence type="ECO:0000313" key="3">
    <source>
        <dbReference type="EMBL" id="KAH9419021.1"/>
    </source>
</evidence>
<name>A0ABQ8J9I5_DERPT</name>
<feature type="signal peptide" evidence="2">
    <location>
        <begin position="1"/>
        <end position="20"/>
    </location>
</feature>